<evidence type="ECO:0000313" key="4">
    <source>
        <dbReference type="Proteomes" id="UP000232688"/>
    </source>
</evidence>
<dbReference type="VEuPathDB" id="FungiDB:RhiirA1_539356"/>
<evidence type="ECO:0000259" key="1">
    <source>
        <dbReference type="Pfam" id="PF10551"/>
    </source>
</evidence>
<proteinExistence type="predicted"/>
<dbReference type="AlphaFoldDB" id="A0A2N0QC71"/>
<name>A0A2N0QC71_9GLOM</name>
<sequence>MSNQQNKTCKGCHVSQKYEEFLNENGVVLKKCLKCRNKLKITRSKNKKLELDKIICYTDITETIYNFLISLNNTNEFYEGENEKLNMSFYIELSSFLDFILEKDGSSNKENHEIEIAHHIITSISEGDEYSWVYRDKNQKKNSVLLIYYCNCRIELGKRQAKHPININCSASEICHQVRECQINGYESITIQQIYYWWSIESHKIYCRHSDPLLSTKILLEESNLEIIVNSLDSSLPALGFLTTLFDRLIYNKFDAIVIDTTYGTNNLSWELYAIMGVIDGTGFPLSYLLISAGKNRNITEILTYWMQALKERNLRYFPFILTDKDFSEINASKTVWPEAHLQLYPNWEIVNNSNSTIFCLLDLRKTVIKLVENHSSRHMLLSKSNGTFIIDANEIWKEFLVQQLYRIQLLQQGRYSVPWRKEFKKEWKQHEKKEIRSNNNYFTDSIKWICACLAYIHSHFFLCKHLINSVEKADAIFFKKVQQNGNYPLISSYEVKFVNVFCLEDSQNHKISIPLIQDSIVEHENDYIIESDEEEDMYEADLTYLHGILDKAKELLENSRNKPKRHLWLKNVCPNFRSLERMNNDIIALENRRTMPKT</sequence>
<dbReference type="Proteomes" id="UP000232722">
    <property type="component" value="Unassembled WGS sequence"/>
</dbReference>
<dbReference type="InterPro" id="IPR018289">
    <property type="entry name" value="MULE_transposase_dom"/>
</dbReference>
<accession>A0A2N0QC71</accession>
<dbReference type="EMBL" id="LLXJ01000040">
    <property type="protein sequence ID" value="PKC16627.1"/>
    <property type="molecule type" value="Genomic_DNA"/>
</dbReference>
<dbReference type="VEuPathDB" id="FungiDB:RhiirFUN_019603"/>
<gene>
    <name evidence="3" type="ORF">RhiirA1_539356</name>
    <name evidence="2" type="ORF">RhiirA5_493607</name>
</gene>
<feature type="domain" description="MULE transposase" evidence="1">
    <location>
        <begin position="257"/>
        <end position="344"/>
    </location>
</feature>
<reference evidence="3 4" key="4">
    <citation type="submission" date="2017-10" db="EMBL/GenBank/DDBJ databases">
        <title>Genome analyses suggest a sexual origin of heterokaryosis in a supposedly ancient asexual fungus.</title>
        <authorList>
            <person name="Corradi N."/>
            <person name="Sedzielewska K."/>
            <person name="Noel J."/>
            <person name="Charron P."/>
            <person name="Farinelli L."/>
            <person name="Marton T."/>
            <person name="Kruger M."/>
            <person name="Pelin A."/>
            <person name="Brachmann A."/>
            <person name="Corradi N."/>
        </authorList>
    </citation>
    <scope>NUCLEOTIDE SEQUENCE [LARGE SCALE GENOMIC DNA]</scope>
    <source>
        <strain evidence="3 4">A1</strain>
    </source>
</reference>
<dbReference type="EMBL" id="LLXH01001025">
    <property type="protein sequence ID" value="PKC61153.1"/>
    <property type="molecule type" value="Genomic_DNA"/>
</dbReference>
<evidence type="ECO:0000313" key="3">
    <source>
        <dbReference type="EMBL" id="PKC61153.1"/>
    </source>
</evidence>
<evidence type="ECO:0000313" key="5">
    <source>
        <dbReference type="Proteomes" id="UP000232722"/>
    </source>
</evidence>
<dbReference type="VEuPathDB" id="FungiDB:FUN_005557"/>
<comment type="caution">
    <text evidence="2">The sequence shown here is derived from an EMBL/GenBank/DDBJ whole genome shotgun (WGS) entry which is preliminary data.</text>
</comment>
<dbReference type="Proteomes" id="UP000232688">
    <property type="component" value="Unassembled WGS sequence"/>
</dbReference>
<dbReference type="Pfam" id="PF10551">
    <property type="entry name" value="MULE"/>
    <property type="match status" value="1"/>
</dbReference>
<reference evidence="2 5" key="1">
    <citation type="submission" date="2016-04" db="EMBL/GenBank/DDBJ databases">
        <title>Genome analyses suggest a sexual origin of heterokaryosis in a supposedly ancient asexual fungus.</title>
        <authorList>
            <person name="Ropars J."/>
            <person name="Sedzielewska K."/>
            <person name="Noel J."/>
            <person name="Charron P."/>
            <person name="Farinelli L."/>
            <person name="Marton T."/>
            <person name="Kruger M."/>
            <person name="Pelin A."/>
            <person name="Brachmann A."/>
            <person name="Corradi N."/>
        </authorList>
    </citation>
    <scope>NUCLEOTIDE SEQUENCE [LARGE SCALE GENOMIC DNA]</scope>
    <source>
        <strain evidence="2 5">A5</strain>
    </source>
</reference>
<reference evidence="2 5" key="2">
    <citation type="submission" date="2017-09" db="EMBL/GenBank/DDBJ databases">
        <title>Extensive intraspecific genome diversity in a model arbuscular mycorrhizal fungus.</title>
        <authorList>
            <person name="Chen E.C."/>
            <person name="Morin E."/>
            <person name="Beaudet D."/>
            <person name="Noel J."/>
            <person name="Ndikumana S."/>
            <person name="Charron P."/>
            <person name="St-Onge C."/>
            <person name="Giorgi J."/>
            <person name="Grigoriev I.V."/>
            <person name="Roux C."/>
            <person name="Martin F.M."/>
            <person name="Corradi N."/>
        </authorList>
    </citation>
    <scope>NUCLEOTIDE SEQUENCE [LARGE SCALE GENOMIC DNA]</scope>
    <source>
        <strain evidence="2 5">A5</strain>
    </source>
</reference>
<protein>
    <recommendedName>
        <fullName evidence="1">MULE transposase domain-containing protein</fullName>
    </recommendedName>
</protein>
<reference evidence="3 4" key="3">
    <citation type="submission" date="2017-10" db="EMBL/GenBank/DDBJ databases">
        <title>Extensive intraspecific genome diversity in a model arbuscular mycorrhizal fungus.</title>
        <authorList>
            <person name="Chen E.C.H."/>
            <person name="Morin E."/>
            <person name="Baudet D."/>
            <person name="Noel J."/>
            <person name="Ndikumana S."/>
            <person name="Charron P."/>
            <person name="St-Onge C."/>
            <person name="Giorgi J."/>
            <person name="Grigoriev I.V."/>
            <person name="Roux C."/>
            <person name="Martin F.M."/>
            <person name="Corradi N."/>
        </authorList>
    </citation>
    <scope>NUCLEOTIDE SEQUENCE [LARGE SCALE GENOMIC DNA]</scope>
    <source>
        <strain evidence="3 4">A1</strain>
    </source>
</reference>
<organism evidence="2 5">
    <name type="scientific">Rhizophagus irregularis</name>
    <dbReference type="NCBI Taxonomy" id="588596"/>
    <lineage>
        <taxon>Eukaryota</taxon>
        <taxon>Fungi</taxon>
        <taxon>Fungi incertae sedis</taxon>
        <taxon>Mucoromycota</taxon>
        <taxon>Glomeromycotina</taxon>
        <taxon>Glomeromycetes</taxon>
        <taxon>Glomerales</taxon>
        <taxon>Glomeraceae</taxon>
        <taxon>Rhizophagus</taxon>
    </lineage>
</organism>
<evidence type="ECO:0000313" key="2">
    <source>
        <dbReference type="EMBL" id="PKC16627.1"/>
    </source>
</evidence>